<dbReference type="InterPro" id="IPR001304">
    <property type="entry name" value="C-type_lectin-like"/>
</dbReference>
<name>A0A8B7SDH7_HIPAR</name>
<dbReference type="PRINTS" id="PR01504">
    <property type="entry name" value="PNCREATITSAP"/>
</dbReference>
<keyword evidence="4" id="KW-1015">Disulfide bond</keyword>
<accession>A0A8B7SDH7</accession>
<dbReference type="CDD" id="cd03594">
    <property type="entry name" value="CLECT_REG-1_like"/>
    <property type="match status" value="1"/>
</dbReference>
<proteinExistence type="predicted"/>
<dbReference type="Pfam" id="PF00059">
    <property type="entry name" value="Lectin_C"/>
    <property type="match status" value="1"/>
</dbReference>
<dbReference type="PANTHER" id="PTHR22803">
    <property type="entry name" value="MANNOSE, PHOSPHOLIPASE, LECTIN RECEPTOR RELATED"/>
    <property type="match status" value="1"/>
</dbReference>
<evidence type="ECO:0000256" key="4">
    <source>
        <dbReference type="ARBA" id="ARBA00023157"/>
    </source>
</evidence>
<evidence type="ECO:0000256" key="5">
    <source>
        <dbReference type="SAM" id="SignalP"/>
    </source>
</evidence>
<comment type="subcellular location">
    <subcellularLocation>
        <location evidence="1">Secreted</location>
    </subcellularLocation>
</comment>
<dbReference type="GeneID" id="109389881"/>
<dbReference type="GO" id="GO:0005576">
    <property type="term" value="C:extracellular region"/>
    <property type="evidence" value="ECO:0007669"/>
    <property type="project" value="UniProtKB-SubCell"/>
</dbReference>
<keyword evidence="3" id="KW-0430">Lectin</keyword>
<reference evidence="8" key="1">
    <citation type="submission" date="2025-08" db="UniProtKB">
        <authorList>
            <consortium name="RefSeq"/>
        </authorList>
    </citation>
    <scope>IDENTIFICATION</scope>
    <source>
        <tissue evidence="8">Muscle</tissue>
    </source>
</reference>
<dbReference type="AlphaFoldDB" id="A0A8B7SDH7"/>
<dbReference type="PROSITE" id="PS00615">
    <property type="entry name" value="C_TYPE_LECTIN_1"/>
    <property type="match status" value="1"/>
</dbReference>
<keyword evidence="2" id="KW-0964">Secreted</keyword>
<dbReference type="InterPro" id="IPR050111">
    <property type="entry name" value="C-type_lectin/snaclec_domain"/>
</dbReference>
<evidence type="ECO:0000259" key="6">
    <source>
        <dbReference type="PROSITE" id="PS50041"/>
    </source>
</evidence>
<organism evidence="7 8">
    <name type="scientific">Hipposideros armiger</name>
    <name type="common">Great Himalayan leaf-nosed bat</name>
    <dbReference type="NCBI Taxonomy" id="186990"/>
    <lineage>
        <taxon>Eukaryota</taxon>
        <taxon>Metazoa</taxon>
        <taxon>Chordata</taxon>
        <taxon>Craniata</taxon>
        <taxon>Vertebrata</taxon>
        <taxon>Euteleostomi</taxon>
        <taxon>Mammalia</taxon>
        <taxon>Eutheria</taxon>
        <taxon>Laurasiatheria</taxon>
        <taxon>Chiroptera</taxon>
        <taxon>Yinpterochiroptera</taxon>
        <taxon>Rhinolophoidea</taxon>
        <taxon>Hipposideridae</taxon>
        <taxon>Hipposideros</taxon>
    </lineage>
</organism>
<protein>
    <submittedName>
        <fullName evidence="8">Regenerating islet-derived protein 4</fullName>
    </submittedName>
</protein>
<feature type="signal peptide" evidence="5">
    <location>
        <begin position="1"/>
        <end position="23"/>
    </location>
</feature>
<dbReference type="Gene3D" id="3.10.100.10">
    <property type="entry name" value="Mannose-Binding Protein A, subunit A"/>
    <property type="match status" value="1"/>
</dbReference>
<evidence type="ECO:0000313" key="7">
    <source>
        <dbReference type="Proteomes" id="UP000694851"/>
    </source>
</evidence>
<dbReference type="InterPro" id="IPR018378">
    <property type="entry name" value="C-type_lectin_CS"/>
</dbReference>
<dbReference type="Proteomes" id="UP000694851">
    <property type="component" value="Unplaced"/>
</dbReference>
<dbReference type="InterPro" id="IPR016186">
    <property type="entry name" value="C-type_lectin-like/link_sf"/>
</dbReference>
<dbReference type="OrthoDB" id="441660at2759"/>
<dbReference type="SMART" id="SM00034">
    <property type="entry name" value="CLECT"/>
    <property type="match status" value="1"/>
</dbReference>
<dbReference type="RefSeq" id="XP_019511366.1">
    <property type="nucleotide sequence ID" value="XM_019655821.1"/>
</dbReference>
<evidence type="ECO:0000256" key="3">
    <source>
        <dbReference type="ARBA" id="ARBA00022734"/>
    </source>
</evidence>
<dbReference type="PROSITE" id="PS50041">
    <property type="entry name" value="C_TYPE_LECTIN_2"/>
    <property type="match status" value="1"/>
</dbReference>
<dbReference type="KEGG" id="hai:109389881"/>
<dbReference type="CTD" id="83998"/>
<evidence type="ECO:0000313" key="8">
    <source>
        <dbReference type="RefSeq" id="XP_019511366.1"/>
    </source>
</evidence>
<sequence length="159" mass="18477">MMASKSVWLFLLLSCTVSTDVMGDIIMRPSCATGWFYYRSHCYGYFRKLRSWSDAELECQSFGNGAHLASILNLKEANVIAEYISGYQKNLPVWIGLHDPQKRQQWRWIDGAVYLYRTWSAKSVGGNKHCAEMSSDNNFLTWNSNECNKHQHFLCKYRP</sequence>
<evidence type="ECO:0000256" key="1">
    <source>
        <dbReference type="ARBA" id="ARBA00004613"/>
    </source>
</evidence>
<feature type="chain" id="PRO_5034998466" evidence="5">
    <location>
        <begin position="24"/>
        <end position="159"/>
    </location>
</feature>
<dbReference type="GO" id="GO:0030246">
    <property type="term" value="F:carbohydrate binding"/>
    <property type="evidence" value="ECO:0007669"/>
    <property type="project" value="UniProtKB-KW"/>
</dbReference>
<evidence type="ECO:0000256" key="2">
    <source>
        <dbReference type="ARBA" id="ARBA00022525"/>
    </source>
</evidence>
<gene>
    <name evidence="8" type="primary">REG4</name>
</gene>
<dbReference type="SUPFAM" id="SSF56436">
    <property type="entry name" value="C-type lectin-like"/>
    <property type="match status" value="1"/>
</dbReference>
<keyword evidence="7" id="KW-1185">Reference proteome</keyword>
<dbReference type="FunFam" id="3.10.100.10:FF:000015">
    <property type="entry name" value="C-type lectin Cal"/>
    <property type="match status" value="1"/>
</dbReference>
<keyword evidence="5" id="KW-0732">Signal</keyword>
<dbReference type="InterPro" id="IPR016187">
    <property type="entry name" value="CTDL_fold"/>
</dbReference>
<feature type="domain" description="C-type lectin" evidence="6">
    <location>
        <begin position="38"/>
        <end position="156"/>
    </location>
</feature>